<proteinExistence type="predicted"/>
<dbReference type="InterPro" id="IPR032675">
    <property type="entry name" value="LRR_dom_sf"/>
</dbReference>
<protein>
    <submittedName>
        <fullName evidence="4">Uncharacterized protein</fullName>
    </submittedName>
</protein>
<dbReference type="InterPro" id="IPR051716">
    <property type="entry name" value="Plant_RL_S/T_kinase"/>
</dbReference>
<dbReference type="Pfam" id="PF00560">
    <property type="entry name" value="LRR_1"/>
    <property type="match status" value="1"/>
</dbReference>
<organism evidence="4 5">
    <name type="scientific">Datura stramonium</name>
    <name type="common">Jimsonweed</name>
    <name type="synonym">Common thornapple</name>
    <dbReference type="NCBI Taxonomy" id="4076"/>
    <lineage>
        <taxon>Eukaryota</taxon>
        <taxon>Viridiplantae</taxon>
        <taxon>Streptophyta</taxon>
        <taxon>Embryophyta</taxon>
        <taxon>Tracheophyta</taxon>
        <taxon>Spermatophyta</taxon>
        <taxon>Magnoliopsida</taxon>
        <taxon>eudicotyledons</taxon>
        <taxon>Gunneridae</taxon>
        <taxon>Pentapetalae</taxon>
        <taxon>asterids</taxon>
        <taxon>lamiids</taxon>
        <taxon>Solanales</taxon>
        <taxon>Solanaceae</taxon>
        <taxon>Solanoideae</taxon>
        <taxon>Datureae</taxon>
        <taxon>Datura</taxon>
    </lineage>
</organism>
<keyword evidence="2" id="KW-0732">Signal</keyword>
<evidence type="ECO:0000256" key="1">
    <source>
        <dbReference type="ARBA" id="ARBA00004479"/>
    </source>
</evidence>
<dbReference type="PANTHER" id="PTHR48053">
    <property type="entry name" value="LEUCINE RICH REPEAT FAMILY PROTEIN, EXPRESSED"/>
    <property type="match status" value="1"/>
</dbReference>
<dbReference type="SUPFAM" id="SSF52058">
    <property type="entry name" value="L domain-like"/>
    <property type="match status" value="1"/>
</dbReference>
<sequence length="197" mass="22889">MKEALSPAIGKLSELKELSLPNNHFCDQIPVQILDCRKLEIFYLQNNLFSGKVPSELASLICLQFVDFSSNDFYGNLNFLKNLCFLNISGNSFLEGLLPFMRQAEHFSNLLNREPKQRRLETIFFFNFANDGWYGFVMFVGWRWLEMVASAHRSKMTGAKRERVAAAGVRRSEKKWLGFGYWWVKKEISIDLIRAVD</sequence>
<dbReference type="InterPro" id="IPR001611">
    <property type="entry name" value="Leu-rich_rpt"/>
</dbReference>
<dbReference type="Proteomes" id="UP000823775">
    <property type="component" value="Unassembled WGS sequence"/>
</dbReference>
<evidence type="ECO:0000256" key="3">
    <source>
        <dbReference type="ARBA" id="ARBA00023170"/>
    </source>
</evidence>
<dbReference type="PANTHER" id="PTHR48053:SF126">
    <property type="entry name" value="MDIS1-INTERACTING RECEPTOR LIKE KINASE 2-LIKE ISOFORM X1"/>
    <property type="match status" value="1"/>
</dbReference>
<accession>A0ABS8V4I2</accession>
<dbReference type="EMBL" id="JACEIK010003324">
    <property type="protein sequence ID" value="MCD9641292.1"/>
    <property type="molecule type" value="Genomic_DNA"/>
</dbReference>
<gene>
    <name evidence="4" type="ORF">HAX54_027399</name>
</gene>
<evidence type="ECO:0000256" key="2">
    <source>
        <dbReference type="ARBA" id="ARBA00022729"/>
    </source>
</evidence>
<keyword evidence="3" id="KW-0675">Receptor</keyword>
<evidence type="ECO:0000313" key="4">
    <source>
        <dbReference type="EMBL" id="MCD9641292.1"/>
    </source>
</evidence>
<evidence type="ECO:0000313" key="5">
    <source>
        <dbReference type="Proteomes" id="UP000823775"/>
    </source>
</evidence>
<comment type="caution">
    <text evidence="4">The sequence shown here is derived from an EMBL/GenBank/DDBJ whole genome shotgun (WGS) entry which is preliminary data.</text>
</comment>
<comment type="subcellular location">
    <subcellularLocation>
        <location evidence="1">Membrane</location>
        <topology evidence="1">Single-pass type I membrane protein</topology>
    </subcellularLocation>
</comment>
<dbReference type="Gene3D" id="3.80.10.10">
    <property type="entry name" value="Ribonuclease Inhibitor"/>
    <property type="match status" value="1"/>
</dbReference>
<reference evidence="4 5" key="1">
    <citation type="journal article" date="2021" name="BMC Genomics">
        <title>Datura genome reveals duplications of psychoactive alkaloid biosynthetic genes and high mutation rate following tissue culture.</title>
        <authorList>
            <person name="Rajewski A."/>
            <person name="Carter-House D."/>
            <person name="Stajich J."/>
            <person name="Litt A."/>
        </authorList>
    </citation>
    <scope>NUCLEOTIDE SEQUENCE [LARGE SCALE GENOMIC DNA]</scope>
    <source>
        <strain evidence="4">AR-01</strain>
    </source>
</reference>
<name>A0ABS8V4I2_DATST</name>
<keyword evidence="5" id="KW-1185">Reference proteome</keyword>